<sequence>MLANAFFVYTTFQTVDSGGRFLDATLKTGKTTTLDASIESQFVKLHFQMGFRVQPSQIHMTSGHVKKFCSPSSELKLFSKSQNSRASSASESAVGAVNERIVPTVKPNSTLSRATGTADESQNASRPDHGNVVHQRVGQSPNGRGYSRTVGVNKKSPKRRMTDKYCLAFGR</sequence>
<evidence type="ECO:0000256" key="1">
    <source>
        <dbReference type="SAM" id="MobiDB-lite"/>
    </source>
</evidence>
<protein>
    <submittedName>
        <fullName evidence="2">Uncharacterized protein</fullName>
    </submittedName>
</protein>
<dbReference type="AlphaFoldDB" id="A0A3S5CIA9"/>
<keyword evidence="3" id="KW-1185">Reference proteome</keyword>
<feature type="compositionally biased region" description="Polar residues" evidence="1">
    <location>
        <begin position="107"/>
        <end position="125"/>
    </location>
</feature>
<dbReference type="Proteomes" id="UP000784294">
    <property type="component" value="Unassembled WGS sequence"/>
</dbReference>
<accession>A0A3S5CIA9</accession>
<feature type="region of interest" description="Disordered" evidence="1">
    <location>
        <begin position="107"/>
        <end position="159"/>
    </location>
</feature>
<evidence type="ECO:0000313" key="2">
    <source>
        <dbReference type="EMBL" id="VEL23763.1"/>
    </source>
</evidence>
<comment type="caution">
    <text evidence="2">The sequence shown here is derived from an EMBL/GenBank/DDBJ whole genome shotgun (WGS) entry which is preliminary data.</text>
</comment>
<name>A0A3S5CIA9_9PLAT</name>
<proteinExistence type="predicted"/>
<reference evidence="2" key="1">
    <citation type="submission" date="2018-11" db="EMBL/GenBank/DDBJ databases">
        <authorList>
            <consortium name="Pathogen Informatics"/>
        </authorList>
    </citation>
    <scope>NUCLEOTIDE SEQUENCE</scope>
</reference>
<organism evidence="2 3">
    <name type="scientific">Protopolystoma xenopodis</name>
    <dbReference type="NCBI Taxonomy" id="117903"/>
    <lineage>
        <taxon>Eukaryota</taxon>
        <taxon>Metazoa</taxon>
        <taxon>Spiralia</taxon>
        <taxon>Lophotrochozoa</taxon>
        <taxon>Platyhelminthes</taxon>
        <taxon>Monogenea</taxon>
        <taxon>Polyopisthocotylea</taxon>
        <taxon>Polystomatidea</taxon>
        <taxon>Polystomatidae</taxon>
        <taxon>Protopolystoma</taxon>
    </lineage>
</organism>
<dbReference type="EMBL" id="CAAALY010063784">
    <property type="protein sequence ID" value="VEL23763.1"/>
    <property type="molecule type" value="Genomic_DNA"/>
</dbReference>
<gene>
    <name evidence="2" type="ORF">PXEA_LOCUS17203</name>
</gene>
<evidence type="ECO:0000313" key="3">
    <source>
        <dbReference type="Proteomes" id="UP000784294"/>
    </source>
</evidence>